<protein>
    <submittedName>
        <fullName evidence="3">Uncharacterized protein</fullName>
    </submittedName>
</protein>
<evidence type="ECO:0000313" key="2">
    <source>
        <dbReference type="EMBL" id="SBS81426.1"/>
    </source>
</evidence>
<accession>A0A1A8VWX3</accession>
<evidence type="ECO:0000313" key="5">
    <source>
        <dbReference type="Proteomes" id="UP000078560"/>
    </source>
</evidence>
<evidence type="ECO:0000256" key="1">
    <source>
        <dbReference type="SAM" id="MobiDB-lite"/>
    </source>
</evidence>
<dbReference type="Proteomes" id="UP000078546">
    <property type="component" value="Unassembled WGS sequence"/>
</dbReference>
<evidence type="ECO:0000313" key="3">
    <source>
        <dbReference type="EMBL" id="SBS83848.1"/>
    </source>
</evidence>
<sequence length="87" mass="10516">MRKCWLLRGTAFLPALNPKSCAIWKEEKCEVPLFYSTAIYRQKKLKVNADEEKKRKKKGKIKKNENTGRNEKKKIQKEMKKRKYRKK</sequence>
<reference evidence="3" key="2">
    <citation type="submission" date="2016-05" db="EMBL/GenBank/DDBJ databases">
        <authorList>
            <person name="Lavstsen T."/>
            <person name="Jespersen J.S."/>
        </authorList>
    </citation>
    <scope>NUCLEOTIDE SEQUENCE [LARGE SCALE GENOMIC DNA]</scope>
</reference>
<name>A0A1A8VWX3_PLAOA</name>
<evidence type="ECO:0000313" key="4">
    <source>
        <dbReference type="Proteomes" id="UP000078546"/>
    </source>
</evidence>
<feature type="compositionally biased region" description="Basic residues" evidence="1">
    <location>
        <begin position="71"/>
        <end position="87"/>
    </location>
</feature>
<reference evidence="4 5" key="1">
    <citation type="submission" date="2016-05" db="EMBL/GenBank/DDBJ databases">
        <authorList>
            <person name="Naeem Raeece"/>
        </authorList>
    </citation>
    <scope>NUCLEOTIDE SEQUENCE [LARGE SCALE GENOMIC DNA]</scope>
</reference>
<dbReference type="Proteomes" id="UP000078560">
    <property type="component" value="Unassembled WGS sequence"/>
</dbReference>
<dbReference type="AlphaFoldDB" id="A0A1A8VWX3"/>
<dbReference type="EMBL" id="FLQU01000156">
    <property type="protein sequence ID" value="SBS81426.1"/>
    <property type="molecule type" value="Genomic_DNA"/>
</dbReference>
<organism evidence="3 4">
    <name type="scientific">Plasmodium ovale curtisi</name>
    <dbReference type="NCBI Taxonomy" id="864141"/>
    <lineage>
        <taxon>Eukaryota</taxon>
        <taxon>Sar</taxon>
        <taxon>Alveolata</taxon>
        <taxon>Apicomplexa</taxon>
        <taxon>Aconoidasida</taxon>
        <taxon>Haemosporida</taxon>
        <taxon>Plasmodiidae</taxon>
        <taxon>Plasmodium</taxon>
        <taxon>Plasmodium (Plasmodium)</taxon>
    </lineage>
</organism>
<dbReference type="EMBL" id="FLQV01000167">
    <property type="protein sequence ID" value="SBS83848.1"/>
    <property type="molecule type" value="Genomic_DNA"/>
</dbReference>
<proteinExistence type="predicted"/>
<gene>
    <name evidence="3" type="ORF">POVCU1_009420</name>
    <name evidence="2" type="ORF">POVCU2_0010250</name>
</gene>
<feature type="region of interest" description="Disordered" evidence="1">
    <location>
        <begin position="46"/>
        <end position="87"/>
    </location>
</feature>